<proteinExistence type="inferred from homology"/>
<accession>A0AAN9Y7C2</accession>
<evidence type="ECO:0000256" key="2">
    <source>
        <dbReference type="ARBA" id="ARBA00008979"/>
    </source>
</evidence>
<protein>
    <recommendedName>
        <fullName evidence="10">Methuselah N-terminal domain-containing protein</fullName>
    </recommendedName>
</protein>
<evidence type="ECO:0000313" key="8">
    <source>
        <dbReference type="EMBL" id="KAK7597876.1"/>
    </source>
</evidence>
<keyword evidence="6" id="KW-0807">Transducer</keyword>
<evidence type="ECO:0000256" key="1">
    <source>
        <dbReference type="ARBA" id="ARBA00004141"/>
    </source>
</evidence>
<comment type="subcellular location">
    <subcellularLocation>
        <location evidence="1">Membrane</location>
        <topology evidence="1">Multi-pass membrane protein</topology>
    </subcellularLocation>
</comment>
<evidence type="ECO:0000256" key="3">
    <source>
        <dbReference type="ARBA" id="ARBA00022729"/>
    </source>
</evidence>
<dbReference type="InterPro" id="IPR052808">
    <property type="entry name" value="GPCR_Mth-like"/>
</dbReference>
<dbReference type="PANTHER" id="PTHR46953">
    <property type="entry name" value="G-PROTEIN COUPLED RECEPTOR MTH-LIKE 1-RELATED"/>
    <property type="match status" value="1"/>
</dbReference>
<dbReference type="Proteomes" id="UP001367676">
    <property type="component" value="Unassembled WGS sequence"/>
</dbReference>
<keyword evidence="9" id="KW-1185">Reference proteome</keyword>
<organism evidence="8 9">
    <name type="scientific">Parthenolecanium corni</name>
    <dbReference type="NCBI Taxonomy" id="536013"/>
    <lineage>
        <taxon>Eukaryota</taxon>
        <taxon>Metazoa</taxon>
        <taxon>Ecdysozoa</taxon>
        <taxon>Arthropoda</taxon>
        <taxon>Hexapoda</taxon>
        <taxon>Insecta</taxon>
        <taxon>Pterygota</taxon>
        <taxon>Neoptera</taxon>
        <taxon>Paraneoptera</taxon>
        <taxon>Hemiptera</taxon>
        <taxon>Sternorrhyncha</taxon>
        <taxon>Coccoidea</taxon>
        <taxon>Coccidae</taxon>
        <taxon>Parthenolecanium</taxon>
    </lineage>
</organism>
<dbReference type="PANTHER" id="PTHR46953:SF1">
    <property type="entry name" value="G-PROTEIN COUPLED RECEPTOR MTH-LIKE 1-RELATED"/>
    <property type="match status" value="1"/>
</dbReference>
<feature type="chain" id="PRO_5042837013" description="Methuselah N-terminal domain-containing protein" evidence="7">
    <location>
        <begin position="33"/>
        <end position="341"/>
    </location>
</feature>
<dbReference type="AlphaFoldDB" id="A0AAN9Y7C2"/>
<comment type="caution">
    <text evidence="8">The sequence shown here is derived from an EMBL/GenBank/DDBJ whole genome shotgun (WGS) entry which is preliminary data.</text>
</comment>
<dbReference type="InterPro" id="IPR036272">
    <property type="entry name" value="Methuselah_N_sf"/>
</dbReference>
<dbReference type="InterPro" id="IPR023311">
    <property type="entry name" value="Methusela_ecto_dom_2"/>
</dbReference>
<comment type="similarity">
    <text evidence="2">Belongs to the G-protein coupled receptor 2 family. Mth subfamily.</text>
</comment>
<dbReference type="GO" id="GO:0004930">
    <property type="term" value="F:G protein-coupled receptor activity"/>
    <property type="evidence" value="ECO:0007669"/>
    <property type="project" value="UniProtKB-KW"/>
</dbReference>
<evidence type="ECO:0008006" key="10">
    <source>
        <dbReference type="Google" id="ProtNLM"/>
    </source>
</evidence>
<gene>
    <name evidence="8" type="ORF">V9T40_010101</name>
</gene>
<feature type="signal peptide" evidence="7">
    <location>
        <begin position="1"/>
        <end position="32"/>
    </location>
</feature>
<dbReference type="SUPFAM" id="SSF63877">
    <property type="entry name" value="Methuselah ectodomain"/>
    <property type="match status" value="2"/>
</dbReference>
<name>A0AAN9Y7C2_9HEMI</name>
<keyword evidence="3 7" id="KW-0732">Signal</keyword>
<evidence type="ECO:0000313" key="9">
    <source>
        <dbReference type="Proteomes" id="UP001367676"/>
    </source>
</evidence>
<evidence type="ECO:0000256" key="4">
    <source>
        <dbReference type="ARBA" id="ARBA00023040"/>
    </source>
</evidence>
<keyword evidence="5" id="KW-0675">Receptor</keyword>
<sequence length="341" mass="38407">MLTRSAASMRWCRRWPLLVAVACAMLCSAVQPATVYLCCPRGQGVESDRTCVDVNREWLPVLYWAENNTLVEPGRQPDDLRFVTQFPECNETFYLPERPDIVVEVGNGSLFVNEEVFKWQNYCISPKGMFVCVGDDHPFRQKKMEKRVHKCCLTDAMYSEAQATCVAFNDTNKMKFMSEDTFILSGFPQCDSKLYVVAGKLDEEYSLNANGTLRSKSRQSVANYCVEHLYEQPDAKASVFMCAPPASRSDRDDLRYTIYPLGQFLSIFFLSITLVSSCMLPSSYHALHWKCQTHYVACLLVGQFLLAIAQLGGDSIRHGGICVGIGESQAGSIRSIRSICY</sequence>
<dbReference type="Gene3D" id="2.170.180.11">
    <property type="entry name" value="Methuselah ectodomain, domain 2"/>
    <property type="match status" value="1"/>
</dbReference>
<dbReference type="EMBL" id="JBBCAQ010000017">
    <property type="protein sequence ID" value="KAK7597876.1"/>
    <property type="molecule type" value="Genomic_DNA"/>
</dbReference>
<keyword evidence="4" id="KW-0297">G-protein coupled receptor</keyword>
<evidence type="ECO:0000256" key="5">
    <source>
        <dbReference type="ARBA" id="ARBA00023170"/>
    </source>
</evidence>
<dbReference type="GO" id="GO:0016020">
    <property type="term" value="C:membrane"/>
    <property type="evidence" value="ECO:0007669"/>
    <property type="project" value="UniProtKB-SubCell"/>
</dbReference>
<evidence type="ECO:0000256" key="6">
    <source>
        <dbReference type="ARBA" id="ARBA00023224"/>
    </source>
</evidence>
<reference evidence="8 9" key="1">
    <citation type="submission" date="2024-03" db="EMBL/GenBank/DDBJ databases">
        <title>Adaptation during the transition from Ophiocordyceps entomopathogen to insect associate is accompanied by gene loss and intensified selection.</title>
        <authorList>
            <person name="Ward C.M."/>
            <person name="Onetto C.A."/>
            <person name="Borneman A.R."/>
        </authorList>
    </citation>
    <scope>NUCLEOTIDE SEQUENCE [LARGE SCALE GENOMIC DNA]</scope>
    <source>
        <strain evidence="8">AWRI1</strain>
        <tissue evidence="8">Single Adult Female</tissue>
    </source>
</reference>
<evidence type="ECO:0000256" key="7">
    <source>
        <dbReference type="SAM" id="SignalP"/>
    </source>
</evidence>